<protein>
    <recommendedName>
        <fullName evidence="4">C4-dicarboxylate ABC transporter substrate-binding protein</fullName>
    </recommendedName>
</protein>
<reference evidence="3" key="1">
    <citation type="submission" date="2017-10" db="EMBL/GenBank/DDBJ databases">
        <authorList>
            <person name="Kravchenko I.K."/>
            <person name="Grouzdev D.S."/>
        </authorList>
    </citation>
    <scope>NUCLEOTIDE SEQUENCE [LARGE SCALE GENOMIC DNA]</scope>
    <source>
        <strain evidence="3">B2</strain>
    </source>
</reference>
<dbReference type="RefSeq" id="WP_098734993.1">
    <property type="nucleotide sequence ID" value="NZ_PDKW01000037.1"/>
</dbReference>
<keyword evidence="1" id="KW-0732">Signal</keyword>
<comment type="caution">
    <text evidence="2">The sequence shown here is derived from an EMBL/GenBank/DDBJ whole genome shotgun (WGS) entry which is preliminary data.</text>
</comment>
<organism evidence="2 3">
    <name type="scientific">Azospirillum palustre</name>
    <dbReference type="NCBI Taxonomy" id="2044885"/>
    <lineage>
        <taxon>Bacteria</taxon>
        <taxon>Pseudomonadati</taxon>
        <taxon>Pseudomonadota</taxon>
        <taxon>Alphaproteobacteria</taxon>
        <taxon>Rhodospirillales</taxon>
        <taxon>Azospirillaceae</taxon>
        <taxon>Azospirillum</taxon>
    </lineage>
</organism>
<dbReference type="GO" id="GO:0055085">
    <property type="term" value="P:transmembrane transport"/>
    <property type="evidence" value="ECO:0007669"/>
    <property type="project" value="InterPro"/>
</dbReference>
<dbReference type="InterPro" id="IPR038404">
    <property type="entry name" value="TRAP_DctP_sf"/>
</dbReference>
<dbReference type="OrthoDB" id="7375081at2"/>
<dbReference type="EMBL" id="PDKW01000037">
    <property type="protein sequence ID" value="PGH59001.1"/>
    <property type="molecule type" value="Genomic_DNA"/>
</dbReference>
<evidence type="ECO:0000313" key="3">
    <source>
        <dbReference type="Proteomes" id="UP000225379"/>
    </source>
</evidence>
<evidence type="ECO:0000313" key="2">
    <source>
        <dbReference type="EMBL" id="PGH59001.1"/>
    </source>
</evidence>
<sequence>MAIPLFRRRSIQGDSRGRLVAALSVLLAAGAALFPVTQAAAAERTLTLISSFPLDGPAGDKMHVVKLFIERFNKKATGKARIRVIGGPEIVAPFDQLKALQTGQFDMMVATSLYFNELRDLQFFHYLPFDEHIRTAKQAAPLLQRISREKADVVFLQYSSPGLSFYLWTKNRPIAKPEDARGQKIRTFGDTTAPLVRHLDIVPTSIASNEVYSALRTGLLDGALRDPLSIDLLNEGELLKFVTEANVADIETETYISAKSWDALPEDLRRMLDETARETEVEGFAWMKNRVAAAMDKMKTRYGVQVVPSSPELKTILNQTIPKEILTGLVGNSKYKDEIIEKFELRSAVN</sequence>
<proteinExistence type="predicted"/>
<gene>
    <name evidence="2" type="ORF">CRT60_03160</name>
</gene>
<keyword evidence="3" id="KW-1185">Reference proteome</keyword>
<evidence type="ECO:0000256" key="1">
    <source>
        <dbReference type="ARBA" id="ARBA00022729"/>
    </source>
</evidence>
<dbReference type="PANTHER" id="PTHR33376">
    <property type="match status" value="1"/>
</dbReference>
<evidence type="ECO:0008006" key="4">
    <source>
        <dbReference type="Google" id="ProtNLM"/>
    </source>
</evidence>
<dbReference type="PANTHER" id="PTHR33376:SF5">
    <property type="entry name" value="EXTRACYTOPLASMIC SOLUTE RECEPTOR PROTEIN"/>
    <property type="match status" value="1"/>
</dbReference>
<dbReference type="AlphaFoldDB" id="A0A2B8BM26"/>
<dbReference type="InterPro" id="IPR018389">
    <property type="entry name" value="DctP_fam"/>
</dbReference>
<name>A0A2B8BM26_9PROT</name>
<dbReference type="Proteomes" id="UP000225379">
    <property type="component" value="Unassembled WGS sequence"/>
</dbReference>
<accession>A0A2B8BM26</accession>
<dbReference type="Pfam" id="PF03480">
    <property type="entry name" value="DctP"/>
    <property type="match status" value="1"/>
</dbReference>
<dbReference type="NCBIfam" id="NF037995">
    <property type="entry name" value="TRAP_S1"/>
    <property type="match status" value="1"/>
</dbReference>
<dbReference type="Gene3D" id="3.40.190.170">
    <property type="entry name" value="Bacterial extracellular solute-binding protein, family 7"/>
    <property type="match status" value="1"/>
</dbReference>